<dbReference type="GO" id="GO:0003700">
    <property type="term" value="F:DNA-binding transcription factor activity"/>
    <property type="evidence" value="ECO:0007669"/>
    <property type="project" value="InterPro"/>
</dbReference>
<evidence type="ECO:0000313" key="5">
    <source>
        <dbReference type="EMBL" id="OBZ78490.1"/>
    </source>
</evidence>
<dbReference type="Pfam" id="PF00250">
    <property type="entry name" value="Forkhead"/>
    <property type="match status" value="1"/>
</dbReference>
<dbReference type="InterPro" id="IPR001766">
    <property type="entry name" value="Fork_head_dom"/>
</dbReference>
<dbReference type="InterPro" id="IPR036390">
    <property type="entry name" value="WH_DNA-bd_sf"/>
</dbReference>
<evidence type="ECO:0000313" key="6">
    <source>
        <dbReference type="Proteomes" id="UP000092993"/>
    </source>
</evidence>
<dbReference type="SUPFAM" id="SSF46785">
    <property type="entry name" value="Winged helix' DNA-binding domain"/>
    <property type="match status" value="1"/>
</dbReference>
<dbReference type="GO" id="GO:0005634">
    <property type="term" value="C:nucleus"/>
    <property type="evidence" value="ECO:0007669"/>
    <property type="project" value="UniProtKB-SubCell"/>
</dbReference>
<dbReference type="EMBL" id="LUGG01000002">
    <property type="protein sequence ID" value="OBZ78490.1"/>
    <property type="molecule type" value="Genomic_DNA"/>
</dbReference>
<dbReference type="AlphaFoldDB" id="A0A1C7MNN2"/>
<evidence type="ECO:0000256" key="2">
    <source>
        <dbReference type="PROSITE-ProRule" id="PRU00089"/>
    </source>
</evidence>
<gene>
    <name evidence="5" type="primary">Foxf1</name>
    <name evidence="5" type="ORF">A0H81_01598</name>
</gene>
<organism evidence="5 6">
    <name type="scientific">Grifola frondosa</name>
    <name type="common">Maitake</name>
    <name type="synonym">Polyporus frondosus</name>
    <dbReference type="NCBI Taxonomy" id="5627"/>
    <lineage>
        <taxon>Eukaryota</taxon>
        <taxon>Fungi</taxon>
        <taxon>Dikarya</taxon>
        <taxon>Basidiomycota</taxon>
        <taxon>Agaricomycotina</taxon>
        <taxon>Agaricomycetes</taxon>
        <taxon>Polyporales</taxon>
        <taxon>Grifolaceae</taxon>
        <taxon>Grifola</taxon>
    </lineage>
</organism>
<dbReference type="Gene3D" id="1.10.10.10">
    <property type="entry name" value="Winged helix-like DNA-binding domain superfamily/Winged helix DNA-binding domain"/>
    <property type="match status" value="1"/>
</dbReference>
<reference evidence="5 6" key="1">
    <citation type="submission" date="2016-03" db="EMBL/GenBank/DDBJ databases">
        <title>Whole genome sequencing of Grifola frondosa 9006-11.</title>
        <authorList>
            <person name="Min B."/>
            <person name="Park H."/>
            <person name="Kim J.-G."/>
            <person name="Cho H."/>
            <person name="Oh Y.-L."/>
            <person name="Kong W.-S."/>
            <person name="Choi I.-G."/>
        </authorList>
    </citation>
    <scope>NUCLEOTIDE SEQUENCE [LARGE SCALE GENOMIC DNA]</scope>
    <source>
        <strain evidence="5 6">9006-11</strain>
    </source>
</reference>
<sequence>MSHRALALILPVDWLRGPLPAPPDPATGHTAQTIPADTSANQYTLLIQLAILGSPSKRLMLREILAALEDRFEWFRDAAGDAWKSITEPGKGHYWVVDYSQGEGNQCPRKCNKRPTKEEQARLVHEQSIVQRREEEESGSRDEEDVRGASIVEDANIDPQLRNQGHVVGEGRLRAGPATRSSTCRGRSPYTTSSSQGSPACAPLRINPTPTGPYRPSFDAVSTSILPHRVIATFLVRAQRANAAVLLAQFCSLPYSRDMTLGSLAPRTPWTTKPTGAGPGIGWGTGATFATEQWSGCLLVSGEWIVLRAWLPALPA</sequence>
<evidence type="ECO:0000256" key="3">
    <source>
        <dbReference type="SAM" id="MobiDB-lite"/>
    </source>
</evidence>
<keyword evidence="6" id="KW-1185">Reference proteome</keyword>
<feature type="DNA-binding region" description="Fork-head" evidence="2">
    <location>
        <begin position="38"/>
        <end position="98"/>
    </location>
</feature>
<comment type="subcellular location">
    <subcellularLocation>
        <location evidence="2">Nucleus</location>
    </subcellularLocation>
</comment>
<evidence type="ECO:0000256" key="1">
    <source>
        <dbReference type="ARBA" id="ARBA00023125"/>
    </source>
</evidence>
<evidence type="ECO:0000259" key="4">
    <source>
        <dbReference type="PROSITE" id="PS50039"/>
    </source>
</evidence>
<dbReference type="SMART" id="SM00339">
    <property type="entry name" value="FH"/>
    <property type="match status" value="1"/>
</dbReference>
<dbReference type="Proteomes" id="UP000092993">
    <property type="component" value="Unassembled WGS sequence"/>
</dbReference>
<protein>
    <submittedName>
        <fullName evidence="5">Forkhead box protein F1</fullName>
    </submittedName>
</protein>
<dbReference type="STRING" id="5627.A0A1C7MNN2"/>
<keyword evidence="1 2" id="KW-0238">DNA-binding</keyword>
<dbReference type="PROSITE" id="PS50039">
    <property type="entry name" value="FORK_HEAD_3"/>
    <property type="match status" value="1"/>
</dbReference>
<proteinExistence type="predicted"/>
<feature type="region of interest" description="Disordered" evidence="3">
    <location>
        <begin position="105"/>
        <end position="209"/>
    </location>
</feature>
<feature type="compositionally biased region" description="Polar residues" evidence="3">
    <location>
        <begin position="179"/>
        <end position="198"/>
    </location>
</feature>
<dbReference type="GO" id="GO:0043565">
    <property type="term" value="F:sequence-specific DNA binding"/>
    <property type="evidence" value="ECO:0007669"/>
    <property type="project" value="InterPro"/>
</dbReference>
<dbReference type="OrthoDB" id="5954824at2759"/>
<dbReference type="InterPro" id="IPR036388">
    <property type="entry name" value="WH-like_DNA-bd_sf"/>
</dbReference>
<name>A0A1C7MNN2_GRIFR</name>
<keyword evidence="2" id="KW-0539">Nucleus</keyword>
<comment type="caution">
    <text evidence="5">The sequence shown here is derived from an EMBL/GenBank/DDBJ whole genome shotgun (WGS) entry which is preliminary data.</text>
</comment>
<feature type="domain" description="Fork-head" evidence="4">
    <location>
        <begin position="38"/>
        <end position="98"/>
    </location>
</feature>
<feature type="compositionally biased region" description="Basic and acidic residues" evidence="3">
    <location>
        <begin position="115"/>
        <end position="147"/>
    </location>
</feature>
<accession>A0A1C7MNN2</accession>